<dbReference type="AlphaFoldDB" id="C3J9U9"/>
<feature type="region of interest" description="Disordered" evidence="4">
    <location>
        <begin position="363"/>
        <end position="386"/>
    </location>
</feature>
<dbReference type="eggNOG" id="COG0457">
    <property type="taxonomic scope" value="Bacteria"/>
</dbReference>
<dbReference type="STRING" id="553175.POREN0001_0871"/>
<dbReference type="SUPFAM" id="SSF48452">
    <property type="entry name" value="TPR-like"/>
    <property type="match status" value="3"/>
</dbReference>
<keyword evidence="6" id="KW-1185">Reference proteome</keyword>
<evidence type="ECO:0000256" key="1">
    <source>
        <dbReference type="ARBA" id="ARBA00022737"/>
    </source>
</evidence>
<dbReference type="SMART" id="SM00028">
    <property type="entry name" value="TPR"/>
    <property type="match status" value="11"/>
</dbReference>
<dbReference type="Pfam" id="PF13371">
    <property type="entry name" value="TPR_9"/>
    <property type="match status" value="1"/>
</dbReference>
<keyword evidence="1" id="KW-0677">Repeat</keyword>
<name>C3J9U9_POREA</name>
<dbReference type="PANTHER" id="PTHR44858">
    <property type="entry name" value="TETRATRICOPEPTIDE REPEAT PROTEIN 6"/>
    <property type="match status" value="1"/>
</dbReference>
<dbReference type="Proteomes" id="UP000004295">
    <property type="component" value="Unassembled WGS sequence"/>
</dbReference>
<dbReference type="PANTHER" id="PTHR44858:SF1">
    <property type="entry name" value="UDP-N-ACETYLGLUCOSAMINE--PEPTIDE N-ACETYLGLUCOSAMINYLTRANSFERASE SPINDLY-RELATED"/>
    <property type="match status" value="1"/>
</dbReference>
<feature type="repeat" description="TPR" evidence="3">
    <location>
        <begin position="231"/>
        <end position="264"/>
    </location>
</feature>
<dbReference type="InterPro" id="IPR019734">
    <property type="entry name" value="TPR_rpt"/>
</dbReference>
<feature type="repeat" description="TPR" evidence="3">
    <location>
        <begin position="299"/>
        <end position="332"/>
    </location>
</feature>
<dbReference type="Pfam" id="PF00515">
    <property type="entry name" value="TPR_1"/>
    <property type="match status" value="1"/>
</dbReference>
<accession>C3J9U9</accession>
<dbReference type="Pfam" id="PF14559">
    <property type="entry name" value="TPR_19"/>
    <property type="match status" value="1"/>
</dbReference>
<comment type="caution">
    <text evidence="5">The sequence shown here is derived from an EMBL/GenBank/DDBJ whole genome shotgun (WGS) entry which is preliminary data.</text>
</comment>
<evidence type="ECO:0000256" key="3">
    <source>
        <dbReference type="PROSITE-ProRule" id="PRU00339"/>
    </source>
</evidence>
<dbReference type="PROSITE" id="PS50005">
    <property type="entry name" value="TPR"/>
    <property type="match status" value="6"/>
</dbReference>
<evidence type="ECO:0000256" key="2">
    <source>
        <dbReference type="ARBA" id="ARBA00022803"/>
    </source>
</evidence>
<dbReference type="InterPro" id="IPR011990">
    <property type="entry name" value="TPR-like_helical_dom_sf"/>
</dbReference>
<dbReference type="EMBL" id="ACNN01000016">
    <property type="protein sequence ID" value="EEN83030.1"/>
    <property type="molecule type" value="Genomic_DNA"/>
</dbReference>
<feature type="repeat" description="TPR" evidence="3">
    <location>
        <begin position="606"/>
        <end position="639"/>
    </location>
</feature>
<evidence type="ECO:0000313" key="5">
    <source>
        <dbReference type="EMBL" id="EEN83030.1"/>
    </source>
</evidence>
<dbReference type="InterPro" id="IPR050498">
    <property type="entry name" value="Ycf3"/>
</dbReference>
<dbReference type="RefSeq" id="WP_004333331.1">
    <property type="nucleotide sequence ID" value="NZ_ACNN01000016.1"/>
</dbReference>
<evidence type="ECO:0000313" key="6">
    <source>
        <dbReference type="Proteomes" id="UP000004295"/>
    </source>
</evidence>
<reference evidence="5 6" key="1">
    <citation type="submission" date="2009-04" db="EMBL/GenBank/DDBJ databases">
        <authorList>
            <person name="Sebastian Y."/>
            <person name="Madupu R."/>
            <person name="Durkin A.S."/>
            <person name="Torralba M."/>
            <person name="Methe B."/>
            <person name="Sutton G.G."/>
            <person name="Strausberg R.L."/>
            <person name="Nelson K.E."/>
        </authorList>
    </citation>
    <scope>NUCLEOTIDE SEQUENCE [LARGE SCALE GENOMIC DNA]</scope>
    <source>
        <strain evidence="6">ATCC 35406 / BCRC 14492 / JCM 8526 / NCTC 13058 / HG 370</strain>
    </source>
</reference>
<keyword evidence="2 3" id="KW-0802">TPR repeat</keyword>
<feature type="repeat" description="TPR" evidence="3">
    <location>
        <begin position="498"/>
        <end position="531"/>
    </location>
</feature>
<feature type="repeat" description="TPR" evidence="3">
    <location>
        <begin position="197"/>
        <end position="230"/>
    </location>
</feature>
<dbReference type="Gene3D" id="1.25.40.10">
    <property type="entry name" value="Tetratricopeptide repeat domain"/>
    <property type="match status" value="5"/>
</dbReference>
<dbReference type="GeneID" id="93364719"/>
<organism evidence="5 6">
    <name type="scientific">Porphyromonas endodontalis (strain ATCC 35406 / DSM 24491 / JCM 8526 / CCUG 16442 / BCRC 14492 / NCTC 13058 / HG 370)</name>
    <name type="common">Bacteroides endodontalis</name>
    <dbReference type="NCBI Taxonomy" id="553175"/>
    <lineage>
        <taxon>Bacteria</taxon>
        <taxon>Pseudomonadati</taxon>
        <taxon>Bacteroidota</taxon>
        <taxon>Bacteroidia</taxon>
        <taxon>Bacteroidales</taxon>
        <taxon>Porphyromonadaceae</taxon>
        <taxon>Porphyromonas</taxon>
    </lineage>
</organism>
<dbReference type="Pfam" id="PF13174">
    <property type="entry name" value="TPR_6"/>
    <property type="match status" value="1"/>
</dbReference>
<protein>
    <submittedName>
        <fullName evidence="5">Tetratricopeptide repeat protein</fullName>
    </submittedName>
</protein>
<feature type="repeat" description="TPR" evidence="3">
    <location>
        <begin position="95"/>
        <end position="128"/>
    </location>
</feature>
<gene>
    <name evidence="5" type="ORF">POREN0001_0871</name>
</gene>
<sequence>MRGLRCTLITLGALLSLLWGAKAQLDVDRVMTIGQNALYFKDYIVSIGYFNQVIEVRPWMAEPYFHRAVSKYMLGDYRGAELDASLALERNAFISRAYVLRGVVRHSLGEHKGAISDLKHSLFLAPDDAEIAFNLAAAQLSDKQYNAADTTISTLIKRHPKHAIAHLLRADILLNQQDTLQATEELNRSLALDSTQAQAYAFRAMLASKKEDYKSALLDLNRSLQLAPDDKNNYINRGLTRYQLNDYVGAIEDYTAAINLAPSDPVARYNRALLRATVGDANNALEDLAVVLEVQPNNYMALYNRGLLSLEVGDFRTALKSFDKVLTRHPNFQMGLLARADAKRGLGDAAGADRDSWQAYQQQKKQIKKKASSTSKSTRSETEEAIERYNELVETSLSASTMGGTTTLPQSLRGRVQDADVAIVPFGAFSLNYYHATPQPGIPPRVYYSQEVTSYNEAHPTQLPRLLVAPSNRILDSVATTELRQSLSALDAQPKEEANFYLRRGVTSLLLIDFDRAIDDFDHALSLDKKNPLAYFVRSAAWLRRLEVRQHTTLSTPSLSAPSQELHNGLGISIPTQREQASPTLRGMDTVLGDLDKAIELAPKFAYAYYNRAIVHLSLGQKEKALQDYSQAITLGGTLLPEAYFNRGLLFLSVGQKDKAIADLSLAGEQGIFQAYNIIKRIQEQL</sequence>
<evidence type="ECO:0000256" key="4">
    <source>
        <dbReference type="SAM" id="MobiDB-lite"/>
    </source>
</evidence>
<proteinExistence type="predicted"/>